<keyword evidence="1" id="KW-0614">Plasmid</keyword>
<dbReference type="GeneID" id="28252564"/>
<proteinExistence type="predicted"/>
<dbReference type="Gene3D" id="1.10.1200.10">
    <property type="entry name" value="ACP-like"/>
    <property type="match status" value="1"/>
</dbReference>
<name>A0A1B1AA88_9RHOB</name>
<organism evidence="1 2">
    <name type="scientific">Tritonibacter mobilis F1926</name>
    <dbReference type="NCBI Taxonomy" id="1265309"/>
    <lineage>
        <taxon>Bacteria</taxon>
        <taxon>Pseudomonadati</taxon>
        <taxon>Pseudomonadota</taxon>
        <taxon>Alphaproteobacteria</taxon>
        <taxon>Rhodobacterales</taxon>
        <taxon>Paracoccaceae</taxon>
        <taxon>Tritonibacter</taxon>
    </lineage>
</organism>
<evidence type="ECO:0000313" key="1">
    <source>
        <dbReference type="EMBL" id="ANP43427.1"/>
    </source>
</evidence>
<dbReference type="AlphaFoldDB" id="A0A1B1AA88"/>
<geneLocation type="plasmid" evidence="1 2">
    <name>unnamed2</name>
</geneLocation>
<dbReference type="KEGG" id="rmb:K529_021975"/>
<protein>
    <recommendedName>
        <fullName evidence="3">Carrier domain-containing protein</fullName>
    </recommendedName>
</protein>
<dbReference type="RefSeq" id="WP_005640363.1">
    <property type="nucleotide sequence ID" value="NZ_CP015232.1"/>
</dbReference>
<dbReference type="Proteomes" id="UP000013243">
    <property type="component" value="Plasmid unnamed2"/>
</dbReference>
<dbReference type="InterPro" id="IPR036736">
    <property type="entry name" value="ACP-like_sf"/>
</dbReference>
<evidence type="ECO:0000313" key="2">
    <source>
        <dbReference type="Proteomes" id="UP000013243"/>
    </source>
</evidence>
<dbReference type="OrthoDB" id="7873530at2"/>
<evidence type="ECO:0008006" key="3">
    <source>
        <dbReference type="Google" id="ProtNLM"/>
    </source>
</evidence>
<dbReference type="EMBL" id="CP015232">
    <property type="protein sequence ID" value="ANP43427.1"/>
    <property type="molecule type" value="Genomic_DNA"/>
</dbReference>
<gene>
    <name evidence="1" type="ORF">K529_021975</name>
</gene>
<sequence>MTDMTDTIFASLSDIGLGPQRIDRARSGDALFGTGGLLNSIELVQFIVALSDRTGMESFDFMESFEGGTGVFDSIASLSGFILGRKPQDVAV</sequence>
<accession>A0A1B1AA88</accession>
<reference evidence="1 2" key="1">
    <citation type="journal article" date="2016" name="ISME J.">
        <title>Global occurrence and heterogeneity of the Roseobacter-clade species Ruegeria mobilis.</title>
        <authorList>
            <person name="Sonnenschein E."/>
            <person name="Gram L."/>
        </authorList>
    </citation>
    <scope>NUCLEOTIDE SEQUENCE [LARGE SCALE GENOMIC DNA]</scope>
    <source>
        <strain evidence="1 2">F1926</strain>
        <plasmid evidence="1 2">unnamed2</plasmid>
    </source>
</reference>